<evidence type="ECO:0000259" key="5">
    <source>
        <dbReference type="PROSITE" id="PS01124"/>
    </source>
</evidence>
<protein>
    <submittedName>
        <fullName evidence="6">AraC family transcriptional regulator</fullName>
    </submittedName>
</protein>
<dbReference type="SMART" id="SM00342">
    <property type="entry name" value="HTH_ARAC"/>
    <property type="match status" value="1"/>
</dbReference>
<evidence type="ECO:0000313" key="6">
    <source>
        <dbReference type="EMBL" id="GGP03492.1"/>
    </source>
</evidence>
<dbReference type="PANTHER" id="PTHR43130:SF3">
    <property type="entry name" value="HTH-TYPE TRANSCRIPTIONAL REGULATOR RV1931C"/>
    <property type="match status" value="1"/>
</dbReference>
<dbReference type="Gene3D" id="1.10.10.60">
    <property type="entry name" value="Homeodomain-like"/>
    <property type="match status" value="1"/>
</dbReference>
<comment type="caution">
    <text evidence="6">The sequence shown here is derived from an EMBL/GenBank/DDBJ whole genome shotgun (WGS) entry which is preliminary data.</text>
</comment>
<dbReference type="Gene3D" id="3.40.50.880">
    <property type="match status" value="1"/>
</dbReference>
<dbReference type="GO" id="GO:0043565">
    <property type="term" value="F:sequence-specific DNA binding"/>
    <property type="evidence" value="ECO:0007669"/>
    <property type="project" value="InterPro"/>
</dbReference>
<sequence length="356" mass="38632">MPSRPSAAPACFFRSVVAYATQGVSSFGLSVASNIFTDRSDVGLPSFTYTVCADEGGVLRTDLGLLMEVEHGPEAMSTADLIILLPTDGRPLTVRPPVIAAIEDAYRRGAIIAAYGTGSFLLAETALLDGHRATTDWCLADELADRYPTITVEPEALYVDAGRIVTGAGAVAGIDMFLHLLRREHGPAVSDAVAEEAMIAPRCEAGQLHHVSTPPDIGAGVDDTRLADVMRWTRSRLQQALSVDDLARHALMSTRTFARRFREATGTTPHAWILHQRLARAEELLETTDLSIQKIAQLVGFRSAGVLRDHFVKRHGVSPRDYRRVFGGHRTADEVGRKQPDDGSHGDRELVADTTK</sequence>
<dbReference type="SUPFAM" id="SSF52317">
    <property type="entry name" value="Class I glutamine amidotransferase-like"/>
    <property type="match status" value="1"/>
</dbReference>
<dbReference type="Pfam" id="PF01965">
    <property type="entry name" value="DJ-1_PfpI"/>
    <property type="match status" value="1"/>
</dbReference>
<dbReference type="PANTHER" id="PTHR43130">
    <property type="entry name" value="ARAC-FAMILY TRANSCRIPTIONAL REGULATOR"/>
    <property type="match status" value="1"/>
</dbReference>
<keyword evidence="7" id="KW-1185">Reference proteome</keyword>
<dbReference type="InterPro" id="IPR009057">
    <property type="entry name" value="Homeodomain-like_sf"/>
</dbReference>
<evidence type="ECO:0000256" key="4">
    <source>
        <dbReference type="SAM" id="MobiDB-lite"/>
    </source>
</evidence>
<dbReference type="Pfam" id="PF12833">
    <property type="entry name" value="HTH_18"/>
    <property type="match status" value="1"/>
</dbReference>
<name>A0A918A0Z3_9ACTN</name>
<dbReference type="PROSITE" id="PS01124">
    <property type="entry name" value="HTH_ARAC_FAMILY_2"/>
    <property type="match status" value="1"/>
</dbReference>
<dbReference type="GO" id="GO:0003700">
    <property type="term" value="F:DNA-binding transcription factor activity"/>
    <property type="evidence" value="ECO:0007669"/>
    <property type="project" value="InterPro"/>
</dbReference>
<dbReference type="SUPFAM" id="SSF46689">
    <property type="entry name" value="Homeodomain-like"/>
    <property type="match status" value="2"/>
</dbReference>
<dbReference type="InterPro" id="IPR018062">
    <property type="entry name" value="HTH_AraC-typ_CS"/>
</dbReference>
<dbReference type="InterPro" id="IPR018060">
    <property type="entry name" value="HTH_AraC"/>
</dbReference>
<dbReference type="InterPro" id="IPR052158">
    <property type="entry name" value="INH-QAR"/>
</dbReference>
<dbReference type="InterPro" id="IPR029062">
    <property type="entry name" value="Class_I_gatase-like"/>
</dbReference>
<proteinExistence type="predicted"/>
<evidence type="ECO:0000256" key="1">
    <source>
        <dbReference type="ARBA" id="ARBA00023015"/>
    </source>
</evidence>
<accession>A0A918A0Z3</accession>
<dbReference type="AlphaFoldDB" id="A0A918A0Z3"/>
<feature type="region of interest" description="Disordered" evidence="4">
    <location>
        <begin position="324"/>
        <end position="356"/>
    </location>
</feature>
<feature type="domain" description="HTH araC/xylS-type" evidence="5">
    <location>
        <begin position="227"/>
        <end position="325"/>
    </location>
</feature>
<keyword evidence="1" id="KW-0805">Transcription regulation</keyword>
<evidence type="ECO:0000313" key="7">
    <source>
        <dbReference type="Proteomes" id="UP000660745"/>
    </source>
</evidence>
<dbReference type="CDD" id="cd03137">
    <property type="entry name" value="GATase1_AraC_1"/>
    <property type="match status" value="1"/>
</dbReference>
<gene>
    <name evidence="6" type="ORF">GCM10012278_14930</name>
</gene>
<keyword evidence="3" id="KW-0804">Transcription</keyword>
<reference evidence="6" key="2">
    <citation type="submission" date="2020-09" db="EMBL/GenBank/DDBJ databases">
        <authorList>
            <person name="Sun Q."/>
            <person name="Zhou Y."/>
        </authorList>
    </citation>
    <scope>NUCLEOTIDE SEQUENCE</scope>
    <source>
        <strain evidence="6">CGMCC 4.7430</strain>
    </source>
</reference>
<organism evidence="6 7">
    <name type="scientific">Nonomuraea glycinis</name>
    <dbReference type="NCBI Taxonomy" id="2047744"/>
    <lineage>
        <taxon>Bacteria</taxon>
        <taxon>Bacillati</taxon>
        <taxon>Actinomycetota</taxon>
        <taxon>Actinomycetes</taxon>
        <taxon>Streptosporangiales</taxon>
        <taxon>Streptosporangiaceae</taxon>
        <taxon>Nonomuraea</taxon>
    </lineage>
</organism>
<reference evidence="6" key="1">
    <citation type="journal article" date="2014" name="Int. J. Syst. Evol. Microbiol.">
        <title>Complete genome sequence of Corynebacterium casei LMG S-19264T (=DSM 44701T), isolated from a smear-ripened cheese.</title>
        <authorList>
            <consortium name="US DOE Joint Genome Institute (JGI-PGF)"/>
            <person name="Walter F."/>
            <person name="Albersmeier A."/>
            <person name="Kalinowski J."/>
            <person name="Ruckert C."/>
        </authorList>
    </citation>
    <scope>NUCLEOTIDE SEQUENCE</scope>
    <source>
        <strain evidence="6">CGMCC 4.7430</strain>
    </source>
</reference>
<keyword evidence="2" id="KW-0238">DNA-binding</keyword>
<dbReference type="EMBL" id="BMNK01000002">
    <property type="protein sequence ID" value="GGP03492.1"/>
    <property type="molecule type" value="Genomic_DNA"/>
</dbReference>
<dbReference type="PROSITE" id="PS00041">
    <property type="entry name" value="HTH_ARAC_FAMILY_1"/>
    <property type="match status" value="1"/>
</dbReference>
<dbReference type="Proteomes" id="UP000660745">
    <property type="component" value="Unassembled WGS sequence"/>
</dbReference>
<evidence type="ECO:0000256" key="2">
    <source>
        <dbReference type="ARBA" id="ARBA00023125"/>
    </source>
</evidence>
<evidence type="ECO:0000256" key="3">
    <source>
        <dbReference type="ARBA" id="ARBA00023163"/>
    </source>
</evidence>
<dbReference type="InterPro" id="IPR002818">
    <property type="entry name" value="DJ-1/PfpI"/>
</dbReference>